<dbReference type="Gene3D" id="1.20.1540.10">
    <property type="entry name" value="Rhomboid-like"/>
    <property type="match status" value="1"/>
</dbReference>
<proteinExistence type="predicted"/>
<dbReference type="PROSITE" id="PS51257">
    <property type="entry name" value="PROKAR_LIPOPROTEIN"/>
    <property type="match status" value="1"/>
</dbReference>
<dbReference type="GO" id="GO:0006890">
    <property type="term" value="P:retrograde vesicle-mediated transport, Golgi to endoplasmic reticulum"/>
    <property type="evidence" value="ECO:0007669"/>
    <property type="project" value="InterPro"/>
</dbReference>
<feature type="transmembrane region" description="Helical" evidence="6">
    <location>
        <begin position="138"/>
        <end position="160"/>
    </location>
</feature>
<keyword evidence="4 6" id="KW-0472">Membrane</keyword>
<dbReference type="PANTHER" id="PTHR13377">
    <property type="entry name" value="PLACENTAL PROTEIN 6"/>
    <property type="match status" value="1"/>
</dbReference>
<dbReference type="FunFam" id="1.20.1540.10:FF:000004">
    <property type="entry name" value="Transmembrane protein 115"/>
    <property type="match status" value="1"/>
</dbReference>
<sequence length="469" mass="51670">MRSELGGILDFVSLKALGFAVGGWAGGCGRGNGSNKWRGCRSDYSSVGFGGGSAGWLQCDCGLLNLSGGCEGEAKADATFLSYFSSSGDQMTIPFVWNVITAGYIEQSVHGVVISTIGLLFIGKLLEPIWGSREFFKFIFVVNFLTSVCVFITAISLYYITMQENYLYMPLSGFHGVLFGFLVGIKQIIPDQELSLLRIKVKWLPSLALMLSIVVSFFTAESATYLPTLIFGTYMSWIYLRYLQKNPETKLWGDPSDEFAFSTFFPGFLRPIIDPIASIFHRMLCGRSETLNDGTGGYTLGGSAPLPGSDSIESSRRRERGARALEERLAADGLVAGGKPEETSKKDAAENVGFIVEDNDVSVEPNIDAWLSNVEKEVKDLRGDLNNLVVGVSQSIESAKEEILIAIAKVANGSWPIEKEKHSYDIDCQLKNEDTWMTNGVPHLMLSKIVRLLWINNSNKKMRDCLRLH</sequence>
<name>A0A4S4DP75_CAMSN</name>
<dbReference type="Pfam" id="PF08551">
    <property type="entry name" value="DUF1751"/>
    <property type="match status" value="1"/>
</dbReference>
<evidence type="ECO:0000256" key="3">
    <source>
        <dbReference type="ARBA" id="ARBA00022989"/>
    </source>
</evidence>
<reference evidence="7 8" key="1">
    <citation type="journal article" date="2018" name="Proc. Natl. Acad. Sci. U.S.A.">
        <title>Draft genome sequence of Camellia sinensis var. sinensis provides insights into the evolution of the tea genome and tea quality.</title>
        <authorList>
            <person name="Wei C."/>
            <person name="Yang H."/>
            <person name="Wang S."/>
            <person name="Zhao J."/>
            <person name="Liu C."/>
            <person name="Gao L."/>
            <person name="Xia E."/>
            <person name="Lu Y."/>
            <person name="Tai Y."/>
            <person name="She G."/>
            <person name="Sun J."/>
            <person name="Cao H."/>
            <person name="Tong W."/>
            <person name="Gao Q."/>
            <person name="Li Y."/>
            <person name="Deng W."/>
            <person name="Jiang X."/>
            <person name="Wang W."/>
            <person name="Chen Q."/>
            <person name="Zhang S."/>
            <person name="Li H."/>
            <person name="Wu J."/>
            <person name="Wang P."/>
            <person name="Li P."/>
            <person name="Shi C."/>
            <person name="Zheng F."/>
            <person name="Jian J."/>
            <person name="Huang B."/>
            <person name="Shan D."/>
            <person name="Shi M."/>
            <person name="Fang C."/>
            <person name="Yue Y."/>
            <person name="Li F."/>
            <person name="Li D."/>
            <person name="Wei S."/>
            <person name="Han B."/>
            <person name="Jiang C."/>
            <person name="Yin Y."/>
            <person name="Xia T."/>
            <person name="Zhang Z."/>
            <person name="Bennetzen J.L."/>
            <person name="Zhao S."/>
            <person name="Wan X."/>
        </authorList>
    </citation>
    <scope>NUCLEOTIDE SEQUENCE [LARGE SCALE GENOMIC DNA]</scope>
    <source>
        <strain evidence="8">cv. Shuchazao</strain>
        <tissue evidence="7">Leaf</tissue>
    </source>
</reference>
<dbReference type="SMART" id="SM01160">
    <property type="entry name" value="DUF1751"/>
    <property type="match status" value="1"/>
</dbReference>
<feature type="region of interest" description="Disordered" evidence="5">
    <location>
        <begin position="296"/>
        <end position="318"/>
    </location>
</feature>
<dbReference type="GO" id="GO:0005794">
    <property type="term" value="C:Golgi apparatus"/>
    <property type="evidence" value="ECO:0007669"/>
    <property type="project" value="TreeGrafter"/>
</dbReference>
<dbReference type="PANTHER" id="PTHR13377:SF14">
    <property type="entry name" value="RHOMBOID-LIKE PROTEIN 19"/>
    <property type="match status" value="1"/>
</dbReference>
<dbReference type="InterPro" id="IPR035952">
    <property type="entry name" value="Rhomboid-like_sf"/>
</dbReference>
<comment type="caution">
    <text evidence="7">The sequence shown here is derived from an EMBL/GenBank/DDBJ whole genome shotgun (WGS) entry which is preliminary data.</text>
</comment>
<dbReference type="GO" id="GO:0016020">
    <property type="term" value="C:membrane"/>
    <property type="evidence" value="ECO:0007669"/>
    <property type="project" value="UniProtKB-SubCell"/>
</dbReference>
<evidence type="ECO:0000256" key="1">
    <source>
        <dbReference type="ARBA" id="ARBA00004141"/>
    </source>
</evidence>
<evidence type="ECO:0000256" key="6">
    <source>
        <dbReference type="SAM" id="Phobius"/>
    </source>
</evidence>
<gene>
    <name evidence="7" type="ORF">TEA_003525</name>
</gene>
<evidence type="ECO:0008006" key="9">
    <source>
        <dbReference type="Google" id="ProtNLM"/>
    </source>
</evidence>
<dbReference type="SUPFAM" id="SSF144091">
    <property type="entry name" value="Rhomboid-like"/>
    <property type="match status" value="1"/>
</dbReference>
<evidence type="ECO:0000256" key="5">
    <source>
        <dbReference type="SAM" id="MobiDB-lite"/>
    </source>
</evidence>
<evidence type="ECO:0000256" key="4">
    <source>
        <dbReference type="ARBA" id="ARBA00023136"/>
    </source>
</evidence>
<dbReference type="AlphaFoldDB" id="A0A4S4DP75"/>
<feature type="transmembrane region" description="Helical" evidence="6">
    <location>
        <begin position="166"/>
        <end position="189"/>
    </location>
</feature>
<evidence type="ECO:0000313" key="8">
    <source>
        <dbReference type="Proteomes" id="UP000306102"/>
    </source>
</evidence>
<comment type="subcellular location">
    <subcellularLocation>
        <location evidence="1">Membrane</location>
        <topology evidence="1">Multi-pass membrane protein</topology>
    </subcellularLocation>
</comment>
<keyword evidence="3 6" id="KW-1133">Transmembrane helix</keyword>
<evidence type="ECO:0000256" key="2">
    <source>
        <dbReference type="ARBA" id="ARBA00022692"/>
    </source>
</evidence>
<keyword evidence="8" id="KW-1185">Reference proteome</keyword>
<keyword evidence="2 6" id="KW-0812">Transmembrane</keyword>
<protein>
    <recommendedName>
        <fullName evidence="9">Peptidase S54 rhomboid domain-containing protein</fullName>
    </recommendedName>
</protein>
<evidence type="ECO:0000313" key="7">
    <source>
        <dbReference type="EMBL" id="THG04852.1"/>
    </source>
</evidence>
<dbReference type="STRING" id="542762.A0A4S4DP75"/>
<dbReference type="EMBL" id="SDRB02010703">
    <property type="protein sequence ID" value="THG04852.1"/>
    <property type="molecule type" value="Genomic_DNA"/>
</dbReference>
<accession>A0A4S4DP75</accession>
<dbReference type="InterPro" id="IPR013861">
    <property type="entry name" value="TMEM115/Pdh1/Rbl19"/>
</dbReference>
<organism evidence="7 8">
    <name type="scientific">Camellia sinensis var. sinensis</name>
    <name type="common">China tea</name>
    <dbReference type="NCBI Taxonomy" id="542762"/>
    <lineage>
        <taxon>Eukaryota</taxon>
        <taxon>Viridiplantae</taxon>
        <taxon>Streptophyta</taxon>
        <taxon>Embryophyta</taxon>
        <taxon>Tracheophyta</taxon>
        <taxon>Spermatophyta</taxon>
        <taxon>Magnoliopsida</taxon>
        <taxon>eudicotyledons</taxon>
        <taxon>Gunneridae</taxon>
        <taxon>Pentapetalae</taxon>
        <taxon>asterids</taxon>
        <taxon>Ericales</taxon>
        <taxon>Theaceae</taxon>
        <taxon>Camellia</taxon>
    </lineage>
</organism>
<dbReference type="Proteomes" id="UP000306102">
    <property type="component" value="Unassembled WGS sequence"/>
</dbReference>